<dbReference type="EMBL" id="CP001738">
    <property type="protein sequence ID" value="ACY97703.1"/>
    <property type="molecule type" value="Genomic_DNA"/>
</dbReference>
<evidence type="ECO:0000256" key="2">
    <source>
        <dbReference type="ARBA" id="ARBA00022692"/>
    </source>
</evidence>
<dbReference type="PANTHER" id="PTHR30518">
    <property type="entry name" value="ENDOLYTIC MUREIN TRANSGLYCOSYLASE"/>
    <property type="match status" value="1"/>
</dbReference>
<keyword evidence="5 7" id="KW-0456">Lyase</keyword>
<feature type="region of interest" description="Disordered" evidence="8">
    <location>
        <begin position="1"/>
        <end position="36"/>
    </location>
</feature>
<dbReference type="NCBIfam" id="TIGR00247">
    <property type="entry name" value="endolytic transglycosylase MltG"/>
    <property type="match status" value="1"/>
</dbReference>
<reference evidence="9 10" key="1">
    <citation type="journal article" date="2011" name="Stand. Genomic Sci.">
        <title>Complete genome sequence of Thermomonospora curvata type strain (B9).</title>
        <authorList>
            <person name="Chertkov O."/>
            <person name="Sikorski J."/>
            <person name="Nolan M."/>
            <person name="Lapidus A."/>
            <person name="Lucas S."/>
            <person name="Del Rio T.G."/>
            <person name="Tice H."/>
            <person name="Cheng J.F."/>
            <person name="Goodwin L."/>
            <person name="Pitluck S."/>
            <person name="Liolios K."/>
            <person name="Ivanova N."/>
            <person name="Mavromatis K."/>
            <person name="Mikhailova N."/>
            <person name="Ovchinnikova G."/>
            <person name="Pati A."/>
            <person name="Chen A."/>
            <person name="Palaniappan K."/>
            <person name="Djao O.D."/>
            <person name="Land M."/>
            <person name="Hauser L."/>
            <person name="Chang Y.J."/>
            <person name="Jeffries C.D."/>
            <person name="Brettin T."/>
            <person name="Han C."/>
            <person name="Detter J.C."/>
            <person name="Rohde M."/>
            <person name="Goker M."/>
            <person name="Woyke T."/>
            <person name="Bristow J."/>
            <person name="Eisen J.A."/>
            <person name="Markowitz V."/>
            <person name="Hugenholtz P."/>
            <person name="Klenk H.P."/>
            <person name="Kyrpides N.C."/>
        </authorList>
    </citation>
    <scope>NUCLEOTIDE SEQUENCE [LARGE SCALE GENOMIC DNA]</scope>
    <source>
        <strain evidence="10">ATCC 19995 / DSM 43183 / JCM 3096 / KCTC 9072 / NBRC 15933 / NCIMB 10081 / Henssen B9</strain>
    </source>
</reference>
<keyword evidence="6 7" id="KW-0961">Cell wall biogenesis/degradation</keyword>
<dbReference type="AlphaFoldDB" id="D1AEX8"/>
<dbReference type="GO" id="GO:0005886">
    <property type="term" value="C:plasma membrane"/>
    <property type="evidence" value="ECO:0007669"/>
    <property type="project" value="UniProtKB-SubCell"/>
</dbReference>
<comment type="function">
    <text evidence="7">Functions as a peptidoglycan terminase that cleaves nascent peptidoglycan strands endolytically to terminate their elongation.</text>
</comment>
<dbReference type="Gene3D" id="3.30.160.60">
    <property type="entry name" value="Classic Zinc Finger"/>
    <property type="match status" value="1"/>
</dbReference>
<dbReference type="GO" id="GO:0071555">
    <property type="term" value="P:cell wall organization"/>
    <property type="evidence" value="ECO:0007669"/>
    <property type="project" value="UniProtKB-KW"/>
</dbReference>
<dbReference type="GO" id="GO:0009252">
    <property type="term" value="P:peptidoglycan biosynthetic process"/>
    <property type="evidence" value="ECO:0007669"/>
    <property type="project" value="UniProtKB-UniRule"/>
</dbReference>
<keyword evidence="2 7" id="KW-0812">Transmembrane</keyword>
<dbReference type="HAMAP" id="MF_02065">
    <property type="entry name" value="MltG"/>
    <property type="match status" value="1"/>
</dbReference>
<protein>
    <recommendedName>
        <fullName evidence="7">Endolytic murein transglycosylase</fullName>
        <ecNumber evidence="7">4.2.2.29</ecNumber>
    </recommendedName>
    <alternativeName>
        <fullName evidence="7">Peptidoglycan lytic transglycosylase</fullName>
    </alternativeName>
    <alternativeName>
        <fullName evidence="7">Peptidoglycan polymerization terminase</fullName>
    </alternativeName>
</protein>
<evidence type="ECO:0000256" key="7">
    <source>
        <dbReference type="HAMAP-Rule" id="MF_02065"/>
    </source>
</evidence>
<dbReference type="Proteomes" id="UP000001918">
    <property type="component" value="Chromosome"/>
</dbReference>
<evidence type="ECO:0000256" key="6">
    <source>
        <dbReference type="ARBA" id="ARBA00023316"/>
    </source>
</evidence>
<feature type="compositionally biased region" description="Basic and acidic residues" evidence="8">
    <location>
        <begin position="24"/>
        <end position="36"/>
    </location>
</feature>
<dbReference type="OrthoDB" id="9814591at2"/>
<feature type="transmembrane region" description="Helical" evidence="7">
    <location>
        <begin position="113"/>
        <end position="137"/>
    </location>
</feature>
<evidence type="ECO:0000256" key="1">
    <source>
        <dbReference type="ARBA" id="ARBA00022475"/>
    </source>
</evidence>
<dbReference type="KEGG" id="tcu:Tcur_2137"/>
<evidence type="ECO:0000256" key="4">
    <source>
        <dbReference type="ARBA" id="ARBA00023136"/>
    </source>
</evidence>
<dbReference type="GO" id="GO:0008932">
    <property type="term" value="F:lytic endotransglycosylase activity"/>
    <property type="evidence" value="ECO:0007669"/>
    <property type="project" value="UniProtKB-UniRule"/>
</dbReference>
<evidence type="ECO:0000256" key="5">
    <source>
        <dbReference type="ARBA" id="ARBA00023239"/>
    </source>
</evidence>
<sequence length="456" mass="50830">MNDLDLFEDPASGGRRGPRGGRYVGHDDRYEGRYDDRYEDHGGYYDGYHDGYRDDRYQGHYGERYDGHYDERYDGHYDDRYEGYEGHYDEQYERQAQTAARKRQRRRKINSRAAVMFSLAFLVAVFGGGGLLGLLALEKRLAVPDYTGQGTGRVTVQIKEGDTGQVIAERLVAAGVIKSSKAYRKVADKDPRAASIQPGFYAMRKKMSAAAALALLLDPKSRAGTQITIPEGLRVTKVIELLSDKTGIPKRDFHAVVKNPRGLPLPPYAGGKVEGYLWPGRYDLDPNGNAESILKMMVERFNKAADDLDLEARAKEARMKPGTVITMASIIQAESGKSSDMPKISEVIFNRIKKGMLLQMDSTTKYANGTFGIEATGEERASNSPYNTYRHRGMPPGAICNPGAEAIEAVFAPSNDGWLYFVTTDPEKGITEFSRTQEEHDRLVAKYNRNKQNGGG</sequence>
<comment type="subcellular location">
    <subcellularLocation>
        <location evidence="7">Cell membrane</location>
        <topology evidence="7">Single-pass membrane protein</topology>
    </subcellularLocation>
</comment>
<keyword evidence="4 7" id="KW-0472">Membrane</keyword>
<comment type="similarity">
    <text evidence="7">Belongs to the transglycosylase MltG family.</text>
</comment>
<evidence type="ECO:0000313" key="10">
    <source>
        <dbReference type="Proteomes" id="UP000001918"/>
    </source>
</evidence>
<dbReference type="RefSeq" id="WP_012852487.1">
    <property type="nucleotide sequence ID" value="NC_013510.1"/>
</dbReference>
<dbReference type="STRING" id="471852.Tcur_2137"/>
<accession>D1AEX8</accession>
<dbReference type="Pfam" id="PF02618">
    <property type="entry name" value="YceG"/>
    <property type="match status" value="1"/>
</dbReference>
<keyword evidence="1 7" id="KW-1003">Cell membrane</keyword>
<name>D1AEX8_THECD</name>
<dbReference type="CDD" id="cd08010">
    <property type="entry name" value="MltG_like"/>
    <property type="match status" value="1"/>
</dbReference>
<dbReference type="eggNOG" id="COG1559">
    <property type="taxonomic scope" value="Bacteria"/>
</dbReference>
<comment type="catalytic activity">
    <reaction evidence="7">
        <text>a peptidoglycan chain = a peptidoglycan chain with N-acetyl-1,6-anhydromuramyl-[peptide] at the reducing end + a peptidoglycan chain with N-acetylglucosamine at the non-reducing end.</text>
        <dbReference type="EC" id="4.2.2.29"/>
    </reaction>
</comment>
<proteinExistence type="inferred from homology"/>
<dbReference type="PANTHER" id="PTHR30518:SF2">
    <property type="entry name" value="ENDOLYTIC MUREIN TRANSGLYCOSYLASE"/>
    <property type="match status" value="1"/>
</dbReference>
<dbReference type="HOGENOM" id="CLU_025574_4_3_11"/>
<dbReference type="Gene3D" id="3.30.1490.480">
    <property type="entry name" value="Endolytic murein transglycosylase"/>
    <property type="match status" value="1"/>
</dbReference>
<evidence type="ECO:0000256" key="8">
    <source>
        <dbReference type="SAM" id="MobiDB-lite"/>
    </source>
</evidence>
<dbReference type="InterPro" id="IPR003770">
    <property type="entry name" value="MLTG-like"/>
</dbReference>
<keyword evidence="10" id="KW-1185">Reference proteome</keyword>
<evidence type="ECO:0000256" key="3">
    <source>
        <dbReference type="ARBA" id="ARBA00022989"/>
    </source>
</evidence>
<gene>
    <name evidence="7" type="primary">mltG</name>
    <name evidence="9" type="ordered locus">Tcur_2137</name>
</gene>
<keyword evidence="3 7" id="KW-1133">Transmembrane helix</keyword>
<organism evidence="9 10">
    <name type="scientific">Thermomonospora curvata (strain ATCC 19995 / DSM 43183 / JCM 3096 / KCTC 9072 / NBRC 15933 / NCIMB 10081 / Henssen B9)</name>
    <dbReference type="NCBI Taxonomy" id="471852"/>
    <lineage>
        <taxon>Bacteria</taxon>
        <taxon>Bacillati</taxon>
        <taxon>Actinomycetota</taxon>
        <taxon>Actinomycetes</taxon>
        <taxon>Streptosporangiales</taxon>
        <taxon>Thermomonosporaceae</taxon>
        <taxon>Thermomonospora</taxon>
    </lineage>
</organism>
<evidence type="ECO:0000313" key="9">
    <source>
        <dbReference type="EMBL" id="ACY97703.1"/>
    </source>
</evidence>
<dbReference type="EC" id="4.2.2.29" evidence="7"/>
<feature type="site" description="Important for catalytic activity" evidence="7">
    <location>
        <position position="334"/>
    </location>
</feature>